<dbReference type="AlphaFoldDB" id="A0A2U3PTG3"/>
<evidence type="ECO:0000256" key="2">
    <source>
        <dbReference type="ARBA" id="ARBA00022801"/>
    </source>
</evidence>
<comment type="similarity">
    <text evidence="4">Belongs to the cyclic nucleotide phosphodiesterase class-III family.</text>
</comment>
<dbReference type="GO" id="GO:0046872">
    <property type="term" value="F:metal ion binding"/>
    <property type="evidence" value="ECO:0007669"/>
    <property type="project" value="UniProtKB-KW"/>
</dbReference>
<dbReference type="InterPro" id="IPR004843">
    <property type="entry name" value="Calcineurin-like_PHP"/>
</dbReference>
<dbReference type="Gene3D" id="3.60.21.10">
    <property type="match status" value="1"/>
</dbReference>
<reference evidence="6 9" key="2">
    <citation type="submission" date="2021-03" db="EMBL/GenBank/DDBJ databases">
        <title>Genome Sequence of Bradyrhizobium vignae strain ISRA400.</title>
        <authorList>
            <person name="Tisa L.S."/>
            <person name="Svistoonoff S."/>
            <person name="Hocher V."/>
            <person name="Fall S."/>
            <person name="Zaiya A."/>
            <person name="Naing D."/>
            <person name="Niang N."/>
            <person name="Diouf A."/>
            <person name="Dasylva M.C."/>
            <person name="Toure O."/>
            <person name="Gueye M."/>
            <person name="Gully D."/>
            <person name="Tisseyre P."/>
            <person name="Simpson S."/>
            <person name="Morris K."/>
            <person name="Thomas W.K."/>
        </authorList>
    </citation>
    <scope>NUCLEOTIDE SEQUENCE [LARGE SCALE GENOMIC DNA]</scope>
    <source>
        <strain evidence="6 9">ISRA400</strain>
    </source>
</reference>
<gene>
    <name evidence="7" type="ORF">BRAD3257_1329</name>
    <name evidence="6" type="ORF">JWS04_30180</name>
</gene>
<dbReference type="PANTHER" id="PTHR42988:SF2">
    <property type="entry name" value="CYCLIC NUCLEOTIDE PHOSPHODIESTERASE CBUA0032-RELATED"/>
    <property type="match status" value="1"/>
</dbReference>
<protein>
    <submittedName>
        <fullName evidence="6">Metallophosphoesterase</fullName>
    </submittedName>
</protein>
<evidence type="ECO:0000313" key="8">
    <source>
        <dbReference type="Proteomes" id="UP000246085"/>
    </source>
</evidence>
<dbReference type="GO" id="GO:0016787">
    <property type="term" value="F:hydrolase activity"/>
    <property type="evidence" value="ECO:0007669"/>
    <property type="project" value="UniProtKB-KW"/>
</dbReference>
<proteinExistence type="inferred from homology"/>
<evidence type="ECO:0000313" key="9">
    <source>
        <dbReference type="Proteomes" id="UP000669317"/>
    </source>
</evidence>
<accession>A0A2U3PTG3</accession>
<dbReference type="SUPFAM" id="SSF56300">
    <property type="entry name" value="Metallo-dependent phosphatases"/>
    <property type="match status" value="1"/>
</dbReference>
<dbReference type="EMBL" id="LS398110">
    <property type="protein sequence ID" value="SPP92461.1"/>
    <property type="molecule type" value="Genomic_DNA"/>
</dbReference>
<organism evidence="7 8">
    <name type="scientific">Bradyrhizobium vignae</name>
    <dbReference type="NCBI Taxonomy" id="1549949"/>
    <lineage>
        <taxon>Bacteria</taxon>
        <taxon>Pseudomonadati</taxon>
        <taxon>Pseudomonadota</taxon>
        <taxon>Alphaproteobacteria</taxon>
        <taxon>Hyphomicrobiales</taxon>
        <taxon>Nitrobacteraceae</taxon>
        <taxon>Bradyrhizobium</taxon>
    </lineage>
</organism>
<dbReference type="PANTHER" id="PTHR42988">
    <property type="entry name" value="PHOSPHOHYDROLASE"/>
    <property type="match status" value="1"/>
</dbReference>
<evidence type="ECO:0000256" key="3">
    <source>
        <dbReference type="ARBA" id="ARBA00023004"/>
    </source>
</evidence>
<reference evidence="7 8" key="1">
    <citation type="submission" date="2018-03" db="EMBL/GenBank/DDBJ databases">
        <authorList>
            <person name="Gully D."/>
        </authorList>
    </citation>
    <scope>NUCLEOTIDE SEQUENCE [LARGE SCALE GENOMIC DNA]</scope>
    <source>
        <strain evidence="7">ORS3257</strain>
    </source>
</reference>
<dbReference type="InterPro" id="IPR050884">
    <property type="entry name" value="CNP_phosphodiesterase-III"/>
</dbReference>
<keyword evidence="2" id="KW-0378">Hydrolase</keyword>
<evidence type="ECO:0000313" key="6">
    <source>
        <dbReference type="EMBL" id="MBP0115261.1"/>
    </source>
</evidence>
<dbReference type="Pfam" id="PF00149">
    <property type="entry name" value="Metallophos"/>
    <property type="match status" value="1"/>
</dbReference>
<evidence type="ECO:0000313" key="7">
    <source>
        <dbReference type="EMBL" id="SPP92461.1"/>
    </source>
</evidence>
<keyword evidence="9" id="KW-1185">Reference proteome</keyword>
<dbReference type="RefSeq" id="WP_122401097.1">
    <property type="nucleotide sequence ID" value="NZ_JAGIKT010000079.1"/>
</dbReference>
<dbReference type="EMBL" id="JAGIKT010000079">
    <property type="protein sequence ID" value="MBP0115261.1"/>
    <property type="molecule type" value="Genomic_DNA"/>
</dbReference>
<evidence type="ECO:0000256" key="1">
    <source>
        <dbReference type="ARBA" id="ARBA00022723"/>
    </source>
</evidence>
<evidence type="ECO:0000259" key="5">
    <source>
        <dbReference type="Pfam" id="PF00149"/>
    </source>
</evidence>
<dbReference type="Proteomes" id="UP000246085">
    <property type="component" value="Chromosome BRAD3257"/>
</dbReference>
<keyword evidence="1" id="KW-0479">Metal-binding</keyword>
<feature type="domain" description="Calcineurin-like phosphoesterase" evidence="5">
    <location>
        <begin position="6"/>
        <end position="205"/>
    </location>
</feature>
<name>A0A2U3PTG3_9BRAD</name>
<keyword evidence="3" id="KW-0408">Iron</keyword>
<dbReference type="KEGG" id="bvz:BRAD3257_1329"/>
<evidence type="ECO:0000256" key="4">
    <source>
        <dbReference type="ARBA" id="ARBA00025742"/>
    </source>
</evidence>
<dbReference type="Proteomes" id="UP000669317">
    <property type="component" value="Unassembled WGS sequence"/>
</dbReference>
<dbReference type="InterPro" id="IPR029052">
    <property type="entry name" value="Metallo-depent_PP-like"/>
</dbReference>
<sequence length="296" mass="32470">MSHPLTFVHLTDLHIGDPAVQDDHLYSDTTATLRAILADVKRIEPKPSFVIASGDLTNRGDIGSYEQLKAILAEAALDMPVLFTLGNHDKRQGFYPAMLGRTKDLSVPYDHSAVIDGIHVILVDTSTPYKIGGHFEPGQLDWLAAELDREPGLPKLIAMHHAPALDADRPDLEWEALSFTDTEALRAVLDGRRNVLGILCGHMHYDRVSNWHGIPVIVGIGQHAATDVLRLHEELRMVSGASFAIGTVRSSGLTISFVPQPAERRELKVHSFSGMAEIIKRYEAEAEAQAQTLAAE</sequence>